<dbReference type="EMBL" id="AWGJ01000014">
    <property type="protein sequence ID" value="ODN72732.1"/>
    <property type="molecule type" value="Genomic_DNA"/>
</dbReference>
<gene>
    <name evidence="2" type="ORF">L202_08170</name>
</gene>
<reference evidence="2 3" key="1">
    <citation type="submission" date="2016-06" db="EMBL/GenBank/DDBJ databases">
        <title>Evolution of pathogenesis and genome organization in the Tremellales.</title>
        <authorList>
            <person name="Cuomo C."/>
            <person name="Litvintseva A."/>
            <person name="Heitman J."/>
            <person name="Chen Y."/>
            <person name="Sun S."/>
            <person name="Springer D."/>
            <person name="Dromer F."/>
            <person name="Young S."/>
            <person name="Zeng Q."/>
            <person name="Chapman S."/>
            <person name="Gujja S."/>
            <person name="Saif S."/>
            <person name="Birren B."/>
        </authorList>
    </citation>
    <scope>NUCLEOTIDE SEQUENCE [LARGE SCALE GENOMIC DNA]</scope>
    <source>
        <strain evidence="2 3">CBS 6039</strain>
    </source>
</reference>
<protein>
    <submittedName>
        <fullName evidence="2">Uncharacterized protein</fullName>
    </submittedName>
</protein>
<dbReference type="GeneID" id="30159479"/>
<dbReference type="OrthoDB" id="2575540at2759"/>
<feature type="region of interest" description="Disordered" evidence="1">
    <location>
        <begin position="70"/>
        <end position="168"/>
    </location>
</feature>
<evidence type="ECO:0000256" key="1">
    <source>
        <dbReference type="SAM" id="MobiDB-lite"/>
    </source>
</evidence>
<accession>A0A1E3H8R3</accession>
<keyword evidence="3" id="KW-1185">Reference proteome</keyword>
<evidence type="ECO:0000313" key="2">
    <source>
        <dbReference type="EMBL" id="ODN72732.1"/>
    </source>
</evidence>
<dbReference type="RefSeq" id="XP_018988673.1">
    <property type="nucleotide sequence ID" value="XM_019143010.1"/>
</dbReference>
<feature type="compositionally biased region" description="Basic and acidic residues" evidence="1">
    <location>
        <begin position="127"/>
        <end position="136"/>
    </location>
</feature>
<sequence length="168" mass="17597">MGFLDFLPCCGPRKDKLKDSEAVDTATLLPPTRPESIVSADSLANYGATEQQGLTDEQMARIAAIGRQVGNHMLPVSTSPQNRTSSPIRRLSTSSIGSSRPPSPSPERPDTNPLDGKIQSSASGETLKPEGDEVVRKNLFAGGNLGGGGGKGKKGKKNKGKGKKNGKK</sequence>
<proteinExistence type="predicted"/>
<organism evidence="2 3">
    <name type="scientific">Cryptococcus amylolentus CBS 6039</name>
    <dbReference type="NCBI Taxonomy" id="1295533"/>
    <lineage>
        <taxon>Eukaryota</taxon>
        <taxon>Fungi</taxon>
        <taxon>Dikarya</taxon>
        <taxon>Basidiomycota</taxon>
        <taxon>Agaricomycotina</taxon>
        <taxon>Tremellomycetes</taxon>
        <taxon>Tremellales</taxon>
        <taxon>Cryptococcaceae</taxon>
        <taxon>Cryptococcus</taxon>
    </lineage>
</organism>
<feature type="compositionally biased region" description="Basic residues" evidence="1">
    <location>
        <begin position="151"/>
        <end position="168"/>
    </location>
</feature>
<name>A0A1E3H8R3_9TREE</name>
<dbReference type="Proteomes" id="UP000094065">
    <property type="component" value="Unassembled WGS sequence"/>
</dbReference>
<comment type="caution">
    <text evidence="2">The sequence shown here is derived from an EMBL/GenBank/DDBJ whole genome shotgun (WGS) entry which is preliminary data.</text>
</comment>
<feature type="compositionally biased region" description="Low complexity" evidence="1">
    <location>
        <begin position="89"/>
        <end position="100"/>
    </location>
</feature>
<dbReference type="AlphaFoldDB" id="A0A1E3H8R3"/>
<evidence type="ECO:0000313" key="3">
    <source>
        <dbReference type="Proteomes" id="UP000094065"/>
    </source>
</evidence>
<feature type="compositionally biased region" description="Polar residues" evidence="1">
    <location>
        <begin position="76"/>
        <end position="87"/>
    </location>
</feature>